<evidence type="ECO:0008006" key="3">
    <source>
        <dbReference type="Google" id="ProtNLM"/>
    </source>
</evidence>
<dbReference type="Gene3D" id="1.10.287.1130">
    <property type="entry name" value="CytochromE C oxidase copper chaperone"/>
    <property type="match status" value="1"/>
</dbReference>
<organism evidence="1 2">
    <name type="scientific">Aegilops tauschii subsp. strangulata</name>
    <name type="common">Goatgrass</name>
    <dbReference type="NCBI Taxonomy" id="200361"/>
    <lineage>
        <taxon>Eukaryota</taxon>
        <taxon>Viridiplantae</taxon>
        <taxon>Streptophyta</taxon>
        <taxon>Embryophyta</taxon>
        <taxon>Tracheophyta</taxon>
        <taxon>Spermatophyta</taxon>
        <taxon>Magnoliopsida</taxon>
        <taxon>Liliopsida</taxon>
        <taxon>Poales</taxon>
        <taxon>Poaceae</taxon>
        <taxon>BOP clade</taxon>
        <taxon>Pooideae</taxon>
        <taxon>Triticodae</taxon>
        <taxon>Triticeae</taxon>
        <taxon>Triticinae</taxon>
        <taxon>Aegilops</taxon>
    </lineage>
</organism>
<proteinExistence type="predicted"/>
<evidence type="ECO:0000313" key="2">
    <source>
        <dbReference type="Proteomes" id="UP000015105"/>
    </source>
</evidence>
<reference evidence="1" key="5">
    <citation type="journal article" date="2021" name="G3 (Bethesda)">
        <title>Aegilops tauschii genome assembly Aet v5.0 features greater sequence contiguity and improved annotation.</title>
        <authorList>
            <person name="Wang L."/>
            <person name="Zhu T."/>
            <person name="Rodriguez J.C."/>
            <person name="Deal K.R."/>
            <person name="Dubcovsky J."/>
            <person name="McGuire P.E."/>
            <person name="Lux T."/>
            <person name="Spannagl M."/>
            <person name="Mayer K.F.X."/>
            <person name="Baldrich P."/>
            <person name="Meyers B.C."/>
            <person name="Huo N."/>
            <person name="Gu Y.Q."/>
            <person name="Zhou H."/>
            <person name="Devos K.M."/>
            <person name="Bennetzen J.L."/>
            <person name="Unver T."/>
            <person name="Budak H."/>
            <person name="Gulick P.J."/>
            <person name="Galiba G."/>
            <person name="Kalapos B."/>
            <person name="Nelson D.R."/>
            <person name="Li P."/>
            <person name="You F.M."/>
            <person name="Luo M.C."/>
            <person name="Dvorak J."/>
        </authorList>
    </citation>
    <scope>NUCLEOTIDE SEQUENCE [LARGE SCALE GENOMIC DNA]</scope>
    <source>
        <strain evidence="1">cv. AL8/78</strain>
    </source>
</reference>
<dbReference type="EnsemblPlants" id="AET3Gv20336600.1">
    <property type="protein sequence ID" value="AET3Gv20336600.1"/>
    <property type="gene ID" value="AET3Gv20336600"/>
</dbReference>
<dbReference type="SUPFAM" id="SSF47072">
    <property type="entry name" value="Cysteine alpha-hairpin motif"/>
    <property type="match status" value="1"/>
</dbReference>
<sequence length="92" mass="10191">MEKEATTPRPVCAQEALALLNCATENPYDRDKCLALLDVLRECIAQKVIIGSSALRLVGRLLILADTAMICDPVLKVLHLNNSLERKDITHH</sequence>
<protein>
    <recommendedName>
        <fullName evidence="3">CHCH domain-containing protein</fullName>
    </recommendedName>
</protein>
<reference evidence="1" key="3">
    <citation type="journal article" date="2017" name="Nature">
        <title>Genome sequence of the progenitor of the wheat D genome Aegilops tauschii.</title>
        <authorList>
            <person name="Luo M.C."/>
            <person name="Gu Y.Q."/>
            <person name="Puiu D."/>
            <person name="Wang H."/>
            <person name="Twardziok S.O."/>
            <person name="Deal K.R."/>
            <person name="Huo N."/>
            <person name="Zhu T."/>
            <person name="Wang L."/>
            <person name="Wang Y."/>
            <person name="McGuire P.E."/>
            <person name="Liu S."/>
            <person name="Long H."/>
            <person name="Ramasamy R.K."/>
            <person name="Rodriguez J.C."/>
            <person name="Van S.L."/>
            <person name="Yuan L."/>
            <person name="Wang Z."/>
            <person name="Xia Z."/>
            <person name="Xiao L."/>
            <person name="Anderson O.D."/>
            <person name="Ouyang S."/>
            <person name="Liang Y."/>
            <person name="Zimin A.V."/>
            <person name="Pertea G."/>
            <person name="Qi P."/>
            <person name="Bennetzen J.L."/>
            <person name="Dai X."/>
            <person name="Dawson M.W."/>
            <person name="Muller H.G."/>
            <person name="Kugler K."/>
            <person name="Rivarola-Duarte L."/>
            <person name="Spannagl M."/>
            <person name="Mayer K.F.X."/>
            <person name="Lu F.H."/>
            <person name="Bevan M.W."/>
            <person name="Leroy P."/>
            <person name="Li P."/>
            <person name="You F.M."/>
            <person name="Sun Q."/>
            <person name="Liu Z."/>
            <person name="Lyons E."/>
            <person name="Wicker T."/>
            <person name="Salzberg S.L."/>
            <person name="Devos K.M."/>
            <person name="Dvorak J."/>
        </authorList>
    </citation>
    <scope>NUCLEOTIDE SEQUENCE [LARGE SCALE GENOMIC DNA]</scope>
    <source>
        <strain evidence="1">cv. AL8/78</strain>
    </source>
</reference>
<dbReference type="PANTHER" id="PTHR37750">
    <property type="entry name" value="COX19-LIKE CHCH FAMILY PROTEIN"/>
    <property type="match status" value="1"/>
</dbReference>
<keyword evidence="2" id="KW-1185">Reference proteome</keyword>
<evidence type="ECO:0000313" key="1">
    <source>
        <dbReference type="EnsemblPlants" id="AET3Gv20336600.1"/>
    </source>
</evidence>
<dbReference type="Gramene" id="AET3Gv20336600.1">
    <property type="protein sequence ID" value="AET3Gv20336600.1"/>
    <property type="gene ID" value="AET3Gv20336600"/>
</dbReference>
<dbReference type="PROSITE" id="PS51808">
    <property type="entry name" value="CHCH"/>
    <property type="match status" value="1"/>
</dbReference>
<name>A0A453EGR1_AEGTS</name>
<reference evidence="2" key="1">
    <citation type="journal article" date="2014" name="Science">
        <title>Ancient hybridizations among the ancestral genomes of bread wheat.</title>
        <authorList>
            <consortium name="International Wheat Genome Sequencing Consortium,"/>
            <person name="Marcussen T."/>
            <person name="Sandve S.R."/>
            <person name="Heier L."/>
            <person name="Spannagl M."/>
            <person name="Pfeifer M."/>
            <person name="Jakobsen K.S."/>
            <person name="Wulff B.B."/>
            <person name="Steuernagel B."/>
            <person name="Mayer K.F."/>
            <person name="Olsen O.A."/>
        </authorList>
    </citation>
    <scope>NUCLEOTIDE SEQUENCE [LARGE SCALE GENOMIC DNA]</scope>
    <source>
        <strain evidence="2">cv. AL8/78</strain>
    </source>
</reference>
<dbReference type="InterPro" id="IPR009069">
    <property type="entry name" value="Cys_alpha_HP_mot_SF"/>
</dbReference>
<reference evidence="1" key="4">
    <citation type="submission" date="2019-03" db="UniProtKB">
        <authorList>
            <consortium name="EnsemblPlants"/>
        </authorList>
    </citation>
    <scope>IDENTIFICATION</scope>
</reference>
<dbReference type="Proteomes" id="UP000015105">
    <property type="component" value="Chromosome 3D"/>
</dbReference>
<dbReference type="AlphaFoldDB" id="A0A453EGR1"/>
<accession>A0A453EGR1</accession>
<dbReference type="PANTHER" id="PTHR37750:SF1">
    <property type="entry name" value="COX19-LIKE CHCH FAMILY PROTEIN"/>
    <property type="match status" value="1"/>
</dbReference>
<reference evidence="2" key="2">
    <citation type="journal article" date="2017" name="Nat. Plants">
        <title>The Aegilops tauschii genome reveals multiple impacts of transposons.</title>
        <authorList>
            <person name="Zhao G."/>
            <person name="Zou C."/>
            <person name="Li K."/>
            <person name="Wang K."/>
            <person name="Li T."/>
            <person name="Gao L."/>
            <person name="Zhang X."/>
            <person name="Wang H."/>
            <person name="Yang Z."/>
            <person name="Liu X."/>
            <person name="Jiang W."/>
            <person name="Mao L."/>
            <person name="Kong X."/>
            <person name="Jiao Y."/>
            <person name="Jia J."/>
        </authorList>
    </citation>
    <scope>NUCLEOTIDE SEQUENCE [LARGE SCALE GENOMIC DNA]</scope>
    <source>
        <strain evidence="2">cv. AL8/78</strain>
    </source>
</reference>